<reference evidence="4 5" key="1">
    <citation type="submission" date="2019-01" db="EMBL/GenBank/DDBJ databases">
        <authorList>
            <person name="Chen W.-M."/>
        </authorList>
    </citation>
    <scope>NUCLEOTIDE SEQUENCE [LARGE SCALE GENOMIC DNA]</scope>
    <source>
        <strain evidence="4 5">CCP-6</strain>
    </source>
</reference>
<dbReference type="GO" id="GO:0003677">
    <property type="term" value="F:DNA binding"/>
    <property type="evidence" value="ECO:0007669"/>
    <property type="project" value="UniProtKB-KW"/>
</dbReference>
<protein>
    <recommendedName>
        <fullName evidence="3">Tyr recombinase domain-containing protein</fullName>
    </recommendedName>
</protein>
<comment type="caution">
    <text evidence="4">The sequence shown here is derived from an EMBL/GenBank/DDBJ whole genome shotgun (WGS) entry which is preliminary data.</text>
</comment>
<dbReference type="InterPro" id="IPR002104">
    <property type="entry name" value="Integrase_catalytic"/>
</dbReference>
<keyword evidence="5" id="KW-1185">Reference proteome</keyword>
<dbReference type="InterPro" id="IPR011010">
    <property type="entry name" value="DNA_brk_join_enz"/>
</dbReference>
<proteinExistence type="predicted"/>
<dbReference type="InterPro" id="IPR046668">
    <property type="entry name" value="DUF6538"/>
</dbReference>
<dbReference type="Pfam" id="PF20172">
    <property type="entry name" value="DUF6538"/>
    <property type="match status" value="1"/>
</dbReference>
<evidence type="ECO:0000256" key="2">
    <source>
        <dbReference type="ARBA" id="ARBA00023172"/>
    </source>
</evidence>
<name>A0A437M287_9PROT</name>
<evidence type="ECO:0000313" key="5">
    <source>
        <dbReference type="Proteomes" id="UP000282957"/>
    </source>
</evidence>
<evidence type="ECO:0000313" key="4">
    <source>
        <dbReference type="EMBL" id="RVT91686.1"/>
    </source>
</evidence>
<dbReference type="InterPro" id="IPR010998">
    <property type="entry name" value="Integrase_recombinase_N"/>
</dbReference>
<dbReference type="Proteomes" id="UP000282957">
    <property type="component" value="Unassembled WGS sequence"/>
</dbReference>
<dbReference type="PROSITE" id="PS51898">
    <property type="entry name" value="TYR_RECOMBINASE"/>
    <property type="match status" value="1"/>
</dbReference>
<sequence>MIRPTKHPRTGIYHVRKAVPAALRGVVGKREWIENLGTKDPDEAKRLAPAAVTRIEAMHRVALSAIGTPRRLTQKELMAYAGEWYREFMGAWEDDPGDVEGWERWQDILSDNLDEEDDGSRSYLYRQPDMDEAASYLRGRGVSPDRETIRTFSRVLNSVKHRAARKLAERAGGDYSPDPNLITFPALRSTPPAEPTTPTLTWAALLALWAAERRPAAATQKKYGAVSRTIVRVLGFDDVRRVSPQDVVTFKQARLAEGTSVKTLSDDILAAGAVSAWAVKNRILTDNPFKGLAPAQVKRGEASRQGYSDEEARRILAASRVETNPLLRWTPWLMAFTGARISELVEMKRGHVKQEAGVAILDIRPTKDREGKNATFQRMLPLHPAVLSEGFLSYVAGLPSDPNGPLFPSLQVKRGTLAAKAATDIGRWIRKTVGITDAAKAPNHSWRHRMEDELRKVRALPEVQDAITGRHNPRNAGAGYGRGFRGMPDEVLKDLARVPSPLPPK</sequence>
<evidence type="ECO:0000259" key="3">
    <source>
        <dbReference type="PROSITE" id="PS51898"/>
    </source>
</evidence>
<dbReference type="AlphaFoldDB" id="A0A437M287"/>
<dbReference type="SUPFAM" id="SSF56349">
    <property type="entry name" value="DNA breaking-rejoining enzymes"/>
    <property type="match status" value="1"/>
</dbReference>
<accession>A0A437M287</accession>
<dbReference type="EMBL" id="SACL01000009">
    <property type="protein sequence ID" value="RVT91686.1"/>
    <property type="molecule type" value="Genomic_DNA"/>
</dbReference>
<keyword evidence="1" id="KW-0238">DNA-binding</keyword>
<dbReference type="InterPro" id="IPR013762">
    <property type="entry name" value="Integrase-like_cat_sf"/>
</dbReference>
<feature type="domain" description="Tyr recombinase" evidence="3">
    <location>
        <begin position="302"/>
        <end position="493"/>
    </location>
</feature>
<dbReference type="Gene3D" id="1.10.443.10">
    <property type="entry name" value="Intergrase catalytic core"/>
    <property type="match status" value="1"/>
</dbReference>
<gene>
    <name evidence="4" type="ORF">EOD42_20380</name>
</gene>
<dbReference type="RefSeq" id="WP_127789433.1">
    <property type="nucleotide sequence ID" value="NZ_SACL01000009.1"/>
</dbReference>
<evidence type="ECO:0000256" key="1">
    <source>
        <dbReference type="ARBA" id="ARBA00023125"/>
    </source>
</evidence>
<dbReference type="OrthoDB" id="9784724at2"/>
<dbReference type="GO" id="GO:0006310">
    <property type="term" value="P:DNA recombination"/>
    <property type="evidence" value="ECO:0007669"/>
    <property type="project" value="UniProtKB-KW"/>
</dbReference>
<keyword evidence="2" id="KW-0233">DNA recombination</keyword>
<organism evidence="4 5">
    <name type="scientific">Rhodovarius crocodyli</name>
    <dbReference type="NCBI Taxonomy" id="1979269"/>
    <lineage>
        <taxon>Bacteria</taxon>
        <taxon>Pseudomonadati</taxon>
        <taxon>Pseudomonadota</taxon>
        <taxon>Alphaproteobacteria</taxon>
        <taxon>Acetobacterales</taxon>
        <taxon>Roseomonadaceae</taxon>
        <taxon>Rhodovarius</taxon>
    </lineage>
</organism>
<dbReference type="Gene3D" id="1.10.150.130">
    <property type="match status" value="1"/>
</dbReference>
<dbReference type="GO" id="GO:0015074">
    <property type="term" value="P:DNA integration"/>
    <property type="evidence" value="ECO:0007669"/>
    <property type="project" value="InterPro"/>
</dbReference>